<sequence>MQEQEREQEKRGKRVSEGSEGKRDFFLFFVLLVSFAKVLGWLGCWFGIISFHLKFFHFFLFSNQLNPVHPSIRPTVYFCFYP</sequence>
<dbReference type="Proteomes" id="UP000217199">
    <property type="component" value="Unassembled WGS sequence"/>
</dbReference>
<keyword evidence="3" id="KW-1185">Reference proteome</keyword>
<proteinExistence type="predicted"/>
<evidence type="ECO:0000313" key="3">
    <source>
        <dbReference type="Proteomes" id="UP000217199"/>
    </source>
</evidence>
<evidence type="ECO:0000256" key="1">
    <source>
        <dbReference type="SAM" id="Phobius"/>
    </source>
</evidence>
<keyword evidence="1" id="KW-1133">Transmembrane helix</keyword>
<organism evidence="2 3">
    <name type="scientific">Pyrrhoderma noxium</name>
    <dbReference type="NCBI Taxonomy" id="2282107"/>
    <lineage>
        <taxon>Eukaryota</taxon>
        <taxon>Fungi</taxon>
        <taxon>Dikarya</taxon>
        <taxon>Basidiomycota</taxon>
        <taxon>Agaricomycotina</taxon>
        <taxon>Agaricomycetes</taxon>
        <taxon>Hymenochaetales</taxon>
        <taxon>Hymenochaetaceae</taxon>
        <taxon>Pyrrhoderma</taxon>
    </lineage>
</organism>
<evidence type="ECO:0000313" key="2">
    <source>
        <dbReference type="EMBL" id="PAV19343.1"/>
    </source>
</evidence>
<gene>
    <name evidence="2" type="ORF">PNOK_0427700</name>
</gene>
<keyword evidence="1" id="KW-0472">Membrane</keyword>
<dbReference type="AlphaFoldDB" id="A0A286UIB1"/>
<name>A0A286UIB1_9AGAM</name>
<dbReference type="InParanoid" id="A0A286UIB1"/>
<reference evidence="2 3" key="1">
    <citation type="journal article" date="2017" name="Mol. Ecol.">
        <title>Comparative and population genomic landscape of Phellinus noxius: A hypervariable fungus causing root rot in trees.</title>
        <authorList>
            <person name="Chung C.L."/>
            <person name="Lee T.J."/>
            <person name="Akiba M."/>
            <person name="Lee H.H."/>
            <person name="Kuo T.H."/>
            <person name="Liu D."/>
            <person name="Ke H.M."/>
            <person name="Yokoi T."/>
            <person name="Roa M.B."/>
            <person name="Lu M.J."/>
            <person name="Chang Y.Y."/>
            <person name="Ann P.J."/>
            <person name="Tsai J.N."/>
            <person name="Chen C.Y."/>
            <person name="Tzean S.S."/>
            <person name="Ota Y."/>
            <person name="Hattori T."/>
            <person name="Sahashi N."/>
            <person name="Liou R.F."/>
            <person name="Kikuchi T."/>
            <person name="Tsai I.J."/>
        </authorList>
    </citation>
    <scope>NUCLEOTIDE SEQUENCE [LARGE SCALE GENOMIC DNA]</scope>
    <source>
        <strain evidence="2 3">FFPRI411160</strain>
    </source>
</reference>
<comment type="caution">
    <text evidence="2">The sequence shown here is derived from an EMBL/GenBank/DDBJ whole genome shotgun (WGS) entry which is preliminary data.</text>
</comment>
<keyword evidence="1" id="KW-0812">Transmembrane</keyword>
<accession>A0A286UIB1</accession>
<dbReference type="EMBL" id="NBII01000004">
    <property type="protein sequence ID" value="PAV19343.1"/>
    <property type="molecule type" value="Genomic_DNA"/>
</dbReference>
<protein>
    <submittedName>
        <fullName evidence="2">Uncharacterized protein</fullName>
    </submittedName>
</protein>
<feature type="transmembrane region" description="Helical" evidence="1">
    <location>
        <begin position="25"/>
        <end position="48"/>
    </location>
</feature>